<dbReference type="PROSITE" id="PS51257">
    <property type="entry name" value="PROKAR_LIPOPROTEIN"/>
    <property type="match status" value="1"/>
</dbReference>
<dbReference type="CDD" id="cd00293">
    <property type="entry name" value="USP-like"/>
    <property type="match status" value="2"/>
</dbReference>
<dbReference type="Gene3D" id="3.40.50.620">
    <property type="entry name" value="HUPs"/>
    <property type="match status" value="2"/>
</dbReference>
<dbReference type="InterPro" id="IPR014729">
    <property type="entry name" value="Rossmann-like_a/b/a_fold"/>
</dbReference>
<dbReference type="AlphaFoldDB" id="A0A5D0WM27"/>
<dbReference type="SUPFAM" id="SSF52402">
    <property type="entry name" value="Adenine nucleotide alpha hydrolases-like"/>
    <property type="match status" value="2"/>
</dbReference>
<reference evidence="3 4" key="1">
    <citation type="submission" date="2019-08" db="EMBL/GenBank/DDBJ databases">
        <title>Isolation and enrichment of carboxydotrophic bacteria from anaerobic sludge for the production of bio-based chemicals from syngas.</title>
        <authorList>
            <person name="Antares A.L."/>
            <person name="Moreira J."/>
            <person name="Diender M."/>
            <person name="Parshina S.N."/>
            <person name="Stams A.J.M."/>
            <person name="Alves M."/>
            <person name="Alves J.I."/>
            <person name="Sousa D.Z."/>
        </authorList>
    </citation>
    <scope>NUCLEOTIDE SEQUENCE [LARGE SCALE GENOMIC DNA]</scope>
    <source>
        <strain evidence="3 4">JM</strain>
    </source>
</reference>
<evidence type="ECO:0000313" key="4">
    <source>
        <dbReference type="Proteomes" id="UP000322619"/>
    </source>
</evidence>
<dbReference type="InterPro" id="IPR006015">
    <property type="entry name" value="Universal_stress_UspA"/>
</dbReference>
<dbReference type="RefSeq" id="WP_148637655.1">
    <property type="nucleotide sequence ID" value="NZ_VSLA01000021.1"/>
</dbReference>
<feature type="domain" description="UspA" evidence="2">
    <location>
        <begin position="53"/>
        <end position="133"/>
    </location>
</feature>
<dbReference type="PRINTS" id="PR01438">
    <property type="entry name" value="UNVRSLSTRESS"/>
</dbReference>
<sequence length="294" mass="32493">MFNRIIIATEISPLATSMIACLAGLKNLGVKECLLLECLSPCETDSKISDYYQAIIQENLNEQKAMLATQGYTVSTRVTTGHIKNEINRIALEEDFSMMVVGAAKHSLLGDVVFGGMAHEIVQHARKPVLIVRVPNEPVNKTKPTAACNILEHVLFPTDFSENAEKAFEYLKKMVSDGVKKVTLAHIMDQAIIDPYLKNRQEEFSETDQKKLEALKEELFTLGNVAVDVKLLYGSPSAELLKLIEEEKISLVVMGSQGRGFIPQVFLGSVSHNLARHASASVLLIPAKREDDKI</sequence>
<comment type="similarity">
    <text evidence="1">Belongs to the universal stress protein A family.</text>
</comment>
<organism evidence="3 4">
    <name type="scientific">Acetobacterium wieringae</name>
    <dbReference type="NCBI Taxonomy" id="52694"/>
    <lineage>
        <taxon>Bacteria</taxon>
        <taxon>Bacillati</taxon>
        <taxon>Bacillota</taxon>
        <taxon>Clostridia</taxon>
        <taxon>Eubacteriales</taxon>
        <taxon>Eubacteriaceae</taxon>
        <taxon>Acetobacterium</taxon>
    </lineage>
</organism>
<evidence type="ECO:0000256" key="1">
    <source>
        <dbReference type="ARBA" id="ARBA00008791"/>
    </source>
</evidence>
<dbReference type="PANTHER" id="PTHR46268">
    <property type="entry name" value="STRESS RESPONSE PROTEIN NHAX"/>
    <property type="match status" value="1"/>
</dbReference>
<dbReference type="InterPro" id="IPR006016">
    <property type="entry name" value="UspA"/>
</dbReference>
<comment type="caution">
    <text evidence="3">The sequence shown here is derived from an EMBL/GenBank/DDBJ whole genome shotgun (WGS) entry which is preliminary data.</text>
</comment>
<accession>A0A5D0WM27</accession>
<evidence type="ECO:0000259" key="2">
    <source>
        <dbReference type="Pfam" id="PF00582"/>
    </source>
</evidence>
<feature type="domain" description="UspA" evidence="2">
    <location>
        <begin position="152"/>
        <end position="286"/>
    </location>
</feature>
<dbReference type="Proteomes" id="UP000322619">
    <property type="component" value="Unassembled WGS sequence"/>
</dbReference>
<dbReference type="PANTHER" id="PTHR46268:SF26">
    <property type="entry name" value="UNIVERSAL STRESS PROTEIN MJ0577"/>
    <property type="match status" value="1"/>
</dbReference>
<dbReference type="Pfam" id="PF00582">
    <property type="entry name" value="Usp"/>
    <property type="match status" value="2"/>
</dbReference>
<dbReference type="EMBL" id="VSLA01000021">
    <property type="protein sequence ID" value="TYC85199.1"/>
    <property type="molecule type" value="Genomic_DNA"/>
</dbReference>
<gene>
    <name evidence="3" type="ORF">FXB42_09715</name>
</gene>
<protein>
    <submittedName>
        <fullName evidence="3">Universal stress protein</fullName>
    </submittedName>
</protein>
<proteinExistence type="inferred from homology"/>
<name>A0A5D0WM27_9FIRM</name>
<evidence type="ECO:0000313" key="3">
    <source>
        <dbReference type="EMBL" id="TYC85199.1"/>
    </source>
</evidence>